<protein>
    <submittedName>
        <fullName evidence="1">Uncharacterized protein</fullName>
    </submittedName>
</protein>
<organism evidence="1 2">
    <name type="scientific">Geranomyces variabilis</name>
    <dbReference type="NCBI Taxonomy" id="109894"/>
    <lineage>
        <taxon>Eukaryota</taxon>
        <taxon>Fungi</taxon>
        <taxon>Fungi incertae sedis</taxon>
        <taxon>Chytridiomycota</taxon>
        <taxon>Chytridiomycota incertae sedis</taxon>
        <taxon>Chytridiomycetes</taxon>
        <taxon>Spizellomycetales</taxon>
        <taxon>Powellomycetaceae</taxon>
        <taxon>Geranomyces</taxon>
    </lineage>
</organism>
<gene>
    <name evidence="1" type="ORF">HDU87_000464</name>
</gene>
<dbReference type="Proteomes" id="UP001212152">
    <property type="component" value="Unassembled WGS sequence"/>
</dbReference>
<keyword evidence="2" id="KW-1185">Reference proteome</keyword>
<proteinExistence type="predicted"/>
<sequence>MPSMSTIHTRCRLSVTATSAAGADEPLSSLIRRFPTWTERPSNQGALCSKVAALRVLARFLADPFPITAYESQNHIRPLQVICLNVPWKMDGSSDPAPDHFDPMLIDPIAPTYDDESPQLTTTRYIDFNIRDHAGTVNCLRMAFNHGDGDSNTGWYATVRDRTTRELIGIATTTWANDSSTLVTCLDDALMRRFVPHPEFPPVEQLIPPFDIGRYPLGLMWNPDSKDELGRDVDSNVDANPALDPFRRQLQSTGSNWTSHGHQVEMLFAMVQNISPDSFETRFDTPEAVALEFAEELLVAAMGTDLLPRELLRMVAGWCPRPTISWSYFS</sequence>
<evidence type="ECO:0000313" key="2">
    <source>
        <dbReference type="Proteomes" id="UP001212152"/>
    </source>
</evidence>
<dbReference type="AlphaFoldDB" id="A0AAD5TC51"/>
<reference evidence="1" key="1">
    <citation type="submission" date="2020-05" db="EMBL/GenBank/DDBJ databases">
        <title>Phylogenomic resolution of chytrid fungi.</title>
        <authorList>
            <person name="Stajich J.E."/>
            <person name="Amses K."/>
            <person name="Simmons R."/>
            <person name="Seto K."/>
            <person name="Myers J."/>
            <person name="Bonds A."/>
            <person name="Quandt C.A."/>
            <person name="Barry K."/>
            <person name="Liu P."/>
            <person name="Grigoriev I."/>
            <person name="Longcore J.E."/>
            <person name="James T.Y."/>
        </authorList>
    </citation>
    <scope>NUCLEOTIDE SEQUENCE</scope>
    <source>
        <strain evidence="1">JEL0379</strain>
    </source>
</reference>
<evidence type="ECO:0000313" key="1">
    <source>
        <dbReference type="EMBL" id="KAJ3170052.1"/>
    </source>
</evidence>
<name>A0AAD5TC51_9FUNG</name>
<accession>A0AAD5TC51</accession>
<dbReference type="EMBL" id="JADGJQ010000100">
    <property type="protein sequence ID" value="KAJ3170052.1"/>
    <property type="molecule type" value="Genomic_DNA"/>
</dbReference>
<comment type="caution">
    <text evidence="1">The sequence shown here is derived from an EMBL/GenBank/DDBJ whole genome shotgun (WGS) entry which is preliminary data.</text>
</comment>